<dbReference type="Pfam" id="PF14261">
    <property type="entry name" value="DUF4351"/>
    <property type="match status" value="1"/>
</dbReference>
<dbReference type="Proteomes" id="UP000776983">
    <property type="component" value="Unassembled WGS sequence"/>
</dbReference>
<accession>A0ABS8CDR6</accession>
<evidence type="ECO:0000313" key="3">
    <source>
        <dbReference type="Proteomes" id="UP000776983"/>
    </source>
</evidence>
<comment type="caution">
    <text evidence="2">The sequence shown here is derived from an EMBL/GenBank/DDBJ whole genome shotgun (WGS) entry which is preliminary data.</text>
</comment>
<name>A0ABS8CDR6_9BURK</name>
<proteinExistence type="predicted"/>
<organism evidence="2 3">
    <name type="scientific">Mesopusillimonas faecipullorum</name>
    <dbReference type="NCBI Taxonomy" id="2755040"/>
    <lineage>
        <taxon>Bacteria</taxon>
        <taxon>Pseudomonadati</taxon>
        <taxon>Pseudomonadota</taxon>
        <taxon>Betaproteobacteria</taxon>
        <taxon>Burkholderiales</taxon>
        <taxon>Alcaligenaceae</taxon>
        <taxon>Mesopusillimonas</taxon>
    </lineage>
</organism>
<keyword evidence="3" id="KW-1185">Reference proteome</keyword>
<sequence length="110" mass="12414">MNQITHPLVQEALQHLRELSADETLRWAALQREIALLDERTALNRARREGHEAGRTEGQAGLLERLLTRKFGSLPVDVVARIEQADAEQLQAWSFKLLDAPSCLDEVFGN</sequence>
<dbReference type="PANTHER" id="PTHR35586">
    <property type="entry name" value="SLL1691 PROTEIN"/>
    <property type="match status" value="1"/>
</dbReference>
<evidence type="ECO:0000259" key="1">
    <source>
        <dbReference type="Pfam" id="PF14261"/>
    </source>
</evidence>
<reference evidence="2 3" key="1">
    <citation type="submission" date="2020-07" db="EMBL/GenBank/DDBJ databases">
        <title>Pusillimonas sp. nov., isolated from poultry manure in Taiwan.</title>
        <authorList>
            <person name="Lin S.-Y."/>
            <person name="Tang Y.-S."/>
            <person name="Young C.-C."/>
        </authorList>
    </citation>
    <scope>NUCLEOTIDE SEQUENCE [LARGE SCALE GENOMIC DNA]</scope>
    <source>
        <strain evidence="2 3">CC-YST705</strain>
    </source>
</reference>
<dbReference type="InterPro" id="IPR025587">
    <property type="entry name" value="DUF4351"/>
</dbReference>
<protein>
    <submittedName>
        <fullName evidence="2">DUF4351 domain-containing protein</fullName>
    </submittedName>
</protein>
<dbReference type="EMBL" id="JACDXW010000005">
    <property type="protein sequence ID" value="MCB5364167.1"/>
    <property type="molecule type" value="Genomic_DNA"/>
</dbReference>
<evidence type="ECO:0000313" key="2">
    <source>
        <dbReference type="EMBL" id="MCB5364167.1"/>
    </source>
</evidence>
<feature type="domain" description="DUF4351" evidence="1">
    <location>
        <begin position="53"/>
        <end position="102"/>
    </location>
</feature>
<gene>
    <name evidence="2" type="ORF">H0484_10460</name>
</gene>
<dbReference type="PANTHER" id="PTHR35586:SF1">
    <property type="entry name" value="SLL1691 PROTEIN"/>
    <property type="match status" value="1"/>
</dbReference>